<name>A0A9I9E0T1_CUCME</name>
<dbReference type="PROSITE" id="PS00344">
    <property type="entry name" value="GATA_ZN_FINGER_1"/>
    <property type="match status" value="1"/>
</dbReference>
<evidence type="ECO:0000256" key="8">
    <source>
        <dbReference type="ARBA" id="ARBA00023163"/>
    </source>
</evidence>
<sequence>FFFFFFFFLLSSLSPFHPLLCNHSLLSLSPLFSGTFLGISHFFFSFFFFPFNPHFLFSISSLFSLLPIMECVRLSPQLCFNPQNVVSSDDFFVDQLLDLSDHDEFLQDQTPDDDDDDDKPSVSLSNFVSAQEIHQDSIVSDLPSLPSSELTVPADDLEDLEWLSHFVEDSFSGFSAPFPSLMKSSKEISTLEEQLEDDGSVSPPEPCFKTPIPVKARSKRRRTSGRVWCLRSPSLTDSSSCSTTSSSSSSPASPWLIISNRFEPEIPVTKKRRRKSPSEKSRITIGAQPPRRCSHCGVQKTPQWRTGPLGAKTLCNACGVRFKSGRLLPEYRPACSPTFSSELHSNHHRKVLEMRRKKEVTAPAEFLTVEKN</sequence>
<comment type="similarity">
    <text evidence="1">Belongs to the type IV zinc-finger family. Class A subfamily.</text>
</comment>
<evidence type="ECO:0000313" key="14">
    <source>
        <dbReference type="EnsemblPlants" id="MELO3C027391.2.1"/>
    </source>
</evidence>
<feature type="chain" id="PRO_5039905913" description="GATA-type domain-containing protein" evidence="12">
    <location>
        <begin position="22"/>
        <end position="372"/>
    </location>
</feature>
<feature type="region of interest" description="Disordered" evidence="11">
    <location>
        <begin position="268"/>
        <end position="291"/>
    </location>
</feature>
<dbReference type="GO" id="GO:0006355">
    <property type="term" value="P:regulation of DNA-templated transcription"/>
    <property type="evidence" value="ECO:0007669"/>
    <property type="project" value="InterPro"/>
</dbReference>
<keyword evidence="3 10" id="KW-0863">Zinc-finger</keyword>
<keyword evidence="7" id="KW-0010">Activator</keyword>
<dbReference type="InterPro" id="IPR000679">
    <property type="entry name" value="Znf_GATA"/>
</dbReference>
<keyword evidence="2" id="KW-0479">Metal-binding</keyword>
<keyword evidence="9" id="KW-0539">Nucleus</keyword>
<dbReference type="Pfam" id="PF00320">
    <property type="entry name" value="GATA"/>
    <property type="match status" value="1"/>
</dbReference>
<feature type="domain" description="GATA-type" evidence="13">
    <location>
        <begin position="287"/>
        <end position="323"/>
    </location>
</feature>
<dbReference type="GO" id="GO:0005634">
    <property type="term" value="C:nucleus"/>
    <property type="evidence" value="ECO:0007669"/>
    <property type="project" value="TreeGrafter"/>
</dbReference>
<feature type="region of interest" description="Disordered" evidence="11">
    <location>
        <begin position="233"/>
        <end position="252"/>
    </location>
</feature>
<keyword evidence="12" id="KW-0732">Signal</keyword>
<dbReference type="Gene3D" id="3.30.50.10">
    <property type="entry name" value="Erythroid Transcription Factor GATA-1, subunit A"/>
    <property type="match status" value="1"/>
</dbReference>
<evidence type="ECO:0000256" key="12">
    <source>
        <dbReference type="SAM" id="SignalP"/>
    </source>
</evidence>
<evidence type="ECO:0000259" key="13">
    <source>
        <dbReference type="PROSITE" id="PS50114"/>
    </source>
</evidence>
<evidence type="ECO:0000256" key="4">
    <source>
        <dbReference type="ARBA" id="ARBA00022833"/>
    </source>
</evidence>
<feature type="region of interest" description="Disordered" evidence="11">
    <location>
        <begin position="193"/>
        <end position="219"/>
    </location>
</feature>
<dbReference type="PANTHER" id="PTHR45658">
    <property type="entry name" value="GATA TRANSCRIPTION FACTOR"/>
    <property type="match status" value="1"/>
</dbReference>
<keyword evidence="4" id="KW-0862">Zinc</keyword>
<dbReference type="FunFam" id="3.30.50.10:FF:000018">
    <property type="entry name" value="GATA transcription factor"/>
    <property type="match status" value="1"/>
</dbReference>
<evidence type="ECO:0000256" key="2">
    <source>
        <dbReference type="ARBA" id="ARBA00022723"/>
    </source>
</evidence>
<dbReference type="Gramene" id="MELO3C027391.2.1">
    <property type="protein sequence ID" value="MELO3C027391.2.1"/>
    <property type="gene ID" value="MELO3C027391.2"/>
</dbReference>
<dbReference type="AlphaFoldDB" id="A0A9I9E0T1"/>
<proteinExistence type="inferred from homology"/>
<organism evidence="14">
    <name type="scientific">Cucumis melo</name>
    <name type="common">Muskmelon</name>
    <dbReference type="NCBI Taxonomy" id="3656"/>
    <lineage>
        <taxon>Eukaryota</taxon>
        <taxon>Viridiplantae</taxon>
        <taxon>Streptophyta</taxon>
        <taxon>Embryophyta</taxon>
        <taxon>Tracheophyta</taxon>
        <taxon>Spermatophyta</taxon>
        <taxon>Magnoliopsida</taxon>
        <taxon>eudicotyledons</taxon>
        <taxon>Gunneridae</taxon>
        <taxon>Pentapetalae</taxon>
        <taxon>rosids</taxon>
        <taxon>fabids</taxon>
        <taxon>Cucurbitales</taxon>
        <taxon>Cucurbitaceae</taxon>
        <taxon>Benincaseae</taxon>
        <taxon>Cucumis</taxon>
    </lineage>
</organism>
<evidence type="ECO:0000256" key="5">
    <source>
        <dbReference type="ARBA" id="ARBA00023015"/>
    </source>
</evidence>
<dbReference type="GO" id="GO:0008270">
    <property type="term" value="F:zinc ion binding"/>
    <property type="evidence" value="ECO:0007669"/>
    <property type="project" value="UniProtKB-KW"/>
</dbReference>
<evidence type="ECO:0000256" key="9">
    <source>
        <dbReference type="ARBA" id="ARBA00023242"/>
    </source>
</evidence>
<accession>A0A9I9E0T1</accession>
<dbReference type="PROSITE" id="PS50114">
    <property type="entry name" value="GATA_ZN_FINGER_2"/>
    <property type="match status" value="1"/>
</dbReference>
<dbReference type="PANTHER" id="PTHR45658:SF92">
    <property type="entry name" value="GATA TRANSCRIPTION FACTOR 5"/>
    <property type="match status" value="1"/>
</dbReference>
<dbReference type="InterPro" id="IPR013088">
    <property type="entry name" value="Znf_NHR/GATA"/>
</dbReference>
<feature type="signal peptide" evidence="12">
    <location>
        <begin position="1"/>
        <end position="21"/>
    </location>
</feature>
<dbReference type="GO" id="GO:0030154">
    <property type="term" value="P:cell differentiation"/>
    <property type="evidence" value="ECO:0007669"/>
    <property type="project" value="TreeGrafter"/>
</dbReference>
<dbReference type="GO" id="GO:0043565">
    <property type="term" value="F:sequence-specific DNA binding"/>
    <property type="evidence" value="ECO:0007669"/>
    <property type="project" value="InterPro"/>
</dbReference>
<dbReference type="CDD" id="cd00202">
    <property type="entry name" value="ZnF_GATA"/>
    <property type="match status" value="1"/>
</dbReference>
<evidence type="ECO:0000256" key="7">
    <source>
        <dbReference type="ARBA" id="ARBA00023159"/>
    </source>
</evidence>
<evidence type="ECO:0000256" key="11">
    <source>
        <dbReference type="SAM" id="MobiDB-lite"/>
    </source>
</evidence>
<protein>
    <recommendedName>
        <fullName evidence="13">GATA-type domain-containing protein</fullName>
    </recommendedName>
</protein>
<dbReference type="SMART" id="SM00401">
    <property type="entry name" value="ZnF_GATA"/>
    <property type="match status" value="1"/>
</dbReference>
<evidence type="ECO:0000256" key="1">
    <source>
        <dbReference type="ARBA" id="ARBA00005694"/>
    </source>
</evidence>
<keyword evidence="5" id="KW-0805">Transcription regulation</keyword>
<evidence type="ECO:0000256" key="3">
    <source>
        <dbReference type="ARBA" id="ARBA00022771"/>
    </source>
</evidence>
<keyword evidence="6" id="KW-0238">DNA-binding</keyword>
<evidence type="ECO:0000256" key="6">
    <source>
        <dbReference type="ARBA" id="ARBA00023125"/>
    </source>
</evidence>
<dbReference type="InterPro" id="IPR051140">
    <property type="entry name" value="GATA_TF"/>
</dbReference>
<dbReference type="SUPFAM" id="SSF57716">
    <property type="entry name" value="Glucocorticoid receptor-like (DNA-binding domain)"/>
    <property type="match status" value="1"/>
</dbReference>
<evidence type="ECO:0000256" key="10">
    <source>
        <dbReference type="PROSITE-ProRule" id="PRU00094"/>
    </source>
</evidence>
<reference evidence="14" key="1">
    <citation type="submission" date="2023-03" db="UniProtKB">
        <authorList>
            <consortium name="EnsemblPlants"/>
        </authorList>
    </citation>
    <scope>IDENTIFICATION</scope>
</reference>
<dbReference type="EnsemblPlants" id="MELO3C027391.2.1">
    <property type="protein sequence ID" value="MELO3C027391.2.1"/>
    <property type="gene ID" value="MELO3C027391.2"/>
</dbReference>
<keyword evidence="8" id="KW-0804">Transcription</keyword>